<evidence type="ECO:0000313" key="3">
    <source>
        <dbReference type="EMBL" id="MDR6100021.1"/>
    </source>
</evidence>
<gene>
    <name evidence="3" type="ORF">QE369_000199</name>
</gene>
<dbReference type="AlphaFoldDB" id="A0AAJ2B663"/>
<evidence type="ECO:0000256" key="1">
    <source>
        <dbReference type="ARBA" id="ARBA00022842"/>
    </source>
</evidence>
<dbReference type="GO" id="GO:0061602">
    <property type="term" value="F:molybdenum cofactor cytidylyltransferase activity"/>
    <property type="evidence" value="ECO:0007669"/>
    <property type="project" value="UniProtKB-EC"/>
</dbReference>
<dbReference type="EC" id="2.7.7.76" evidence="3"/>
<keyword evidence="3" id="KW-0548">Nucleotidyltransferase</keyword>
<dbReference type="InterPro" id="IPR025877">
    <property type="entry name" value="MobA-like_NTP_Trfase"/>
</dbReference>
<dbReference type="Proteomes" id="UP001255601">
    <property type="component" value="Unassembled WGS sequence"/>
</dbReference>
<protein>
    <submittedName>
        <fullName evidence="3">Molybdenum cofactor cytidylyltransferase</fullName>
        <ecNumber evidence="3">2.7.7.76</ecNumber>
    </submittedName>
</protein>
<dbReference type="InterPro" id="IPR029044">
    <property type="entry name" value="Nucleotide-diphossugar_trans"/>
</dbReference>
<organism evidence="3 4">
    <name type="scientific">Agrobacterium larrymoorei</name>
    <dbReference type="NCBI Taxonomy" id="160699"/>
    <lineage>
        <taxon>Bacteria</taxon>
        <taxon>Pseudomonadati</taxon>
        <taxon>Pseudomonadota</taxon>
        <taxon>Alphaproteobacteria</taxon>
        <taxon>Hyphomicrobiales</taxon>
        <taxon>Rhizobiaceae</taxon>
        <taxon>Rhizobium/Agrobacterium group</taxon>
        <taxon>Agrobacterium</taxon>
    </lineage>
</organism>
<keyword evidence="3" id="KW-0808">Transferase</keyword>
<evidence type="ECO:0000313" key="4">
    <source>
        <dbReference type="Proteomes" id="UP001255601"/>
    </source>
</evidence>
<dbReference type="Pfam" id="PF12804">
    <property type="entry name" value="NTP_transf_3"/>
    <property type="match status" value="1"/>
</dbReference>
<dbReference type="CDD" id="cd04182">
    <property type="entry name" value="GT_2_like_f"/>
    <property type="match status" value="1"/>
</dbReference>
<dbReference type="PANTHER" id="PTHR43777">
    <property type="entry name" value="MOLYBDENUM COFACTOR CYTIDYLYLTRANSFERASE"/>
    <property type="match status" value="1"/>
</dbReference>
<keyword evidence="1" id="KW-0460">Magnesium</keyword>
<feature type="domain" description="MobA-like NTP transferase" evidence="2">
    <location>
        <begin position="5"/>
        <end position="167"/>
    </location>
</feature>
<comment type="caution">
    <text evidence="3">The sequence shown here is derived from an EMBL/GenBank/DDBJ whole genome shotgun (WGS) entry which is preliminary data.</text>
</comment>
<accession>A0AAJ2B663</accession>
<proteinExistence type="predicted"/>
<dbReference type="Gene3D" id="3.90.550.10">
    <property type="entry name" value="Spore Coat Polysaccharide Biosynthesis Protein SpsA, Chain A"/>
    <property type="match status" value="1"/>
</dbReference>
<dbReference type="RefSeq" id="WP_309770582.1">
    <property type="nucleotide sequence ID" value="NZ_JAVIZC010000001.1"/>
</dbReference>
<name>A0AAJ2B663_9HYPH</name>
<reference evidence="3" key="1">
    <citation type="submission" date="2023-08" db="EMBL/GenBank/DDBJ databases">
        <title>Functional and genomic diversity of the sorghum phyllosphere microbiome.</title>
        <authorList>
            <person name="Shade A."/>
        </authorList>
    </citation>
    <scope>NUCLEOTIDE SEQUENCE</scope>
    <source>
        <strain evidence="3">SORGH_AS_0974</strain>
    </source>
</reference>
<dbReference type="SUPFAM" id="SSF53448">
    <property type="entry name" value="Nucleotide-diphospho-sugar transferases"/>
    <property type="match status" value="1"/>
</dbReference>
<evidence type="ECO:0000259" key="2">
    <source>
        <dbReference type="Pfam" id="PF12804"/>
    </source>
</evidence>
<dbReference type="PANTHER" id="PTHR43777:SF1">
    <property type="entry name" value="MOLYBDENUM COFACTOR CYTIDYLYLTRANSFERASE"/>
    <property type="match status" value="1"/>
</dbReference>
<sequence length="200" mass="20880">MRVGGILLAAGQSSRIAGGHHKLLAEFDGAPLVRKSAETMLRSGLSSVFVVTGHRSSEIEQVIGDLPLSIVFNEDFLSGMGTSLSCGFRHESLGSCAGALIMLADMPAITEEHIDRLIAAFRALEGRQVVRGASGDQAGHPVVIPAHLFERMTQLKGDEGAKAILQNAGVQIRLVDLGPAALSDVDTVDAIRSAGGSLTT</sequence>
<dbReference type="EMBL" id="JAVIZC010000001">
    <property type="protein sequence ID" value="MDR6100021.1"/>
    <property type="molecule type" value="Genomic_DNA"/>
</dbReference>